<evidence type="ECO:0008006" key="9">
    <source>
        <dbReference type="Google" id="ProtNLM"/>
    </source>
</evidence>
<protein>
    <recommendedName>
        <fullName evidence="9">DEAD/DEAH box helicase</fullName>
    </recommendedName>
</protein>
<dbReference type="PROSITE" id="PS51194">
    <property type="entry name" value="HELICASE_CTER"/>
    <property type="match status" value="1"/>
</dbReference>
<dbReference type="SUPFAM" id="SSF52540">
    <property type="entry name" value="P-loop containing nucleoside triphosphate hydrolases"/>
    <property type="match status" value="1"/>
</dbReference>
<dbReference type="SMART" id="SM00490">
    <property type="entry name" value="HELICc"/>
    <property type="match status" value="1"/>
</dbReference>
<dbReference type="InterPro" id="IPR050474">
    <property type="entry name" value="Hel308_SKI2-like"/>
</dbReference>
<keyword evidence="3" id="KW-0347">Helicase</keyword>
<keyword evidence="1" id="KW-0547">Nucleotide-binding</keyword>
<organism evidence="7 8">
    <name type="scientific">Rhodococcus erythropolis</name>
    <name type="common">Arthrobacter picolinophilus</name>
    <dbReference type="NCBI Taxonomy" id="1833"/>
    <lineage>
        <taxon>Bacteria</taxon>
        <taxon>Bacillati</taxon>
        <taxon>Actinomycetota</taxon>
        <taxon>Actinomycetes</taxon>
        <taxon>Mycobacteriales</taxon>
        <taxon>Nocardiaceae</taxon>
        <taxon>Rhodococcus</taxon>
        <taxon>Rhodococcus erythropolis group</taxon>
    </lineage>
</organism>
<gene>
    <name evidence="7" type="ORF">BS297_07055</name>
</gene>
<evidence type="ECO:0000313" key="7">
    <source>
        <dbReference type="EMBL" id="KAB2586011.1"/>
    </source>
</evidence>
<dbReference type="Proteomes" id="UP000325576">
    <property type="component" value="Unassembled WGS sequence"/>
</dbReference>
<dbReference type="Pfam" id="PF00270">
    <property type="entry name" value="DEAD"/>
    <property type="match status" value="1"/>
</dbReference>
<dbReference type="EMBL" id="MRBO01000249">
    <property type="protein sequence ID" value="KAB2586011.1"/>
    <property type="molecule type" value="Genomic_DNA"/>
</dbReference>
<reference evidence="7 8" key="1">
    <citation type="journal article" date="2017" name="Poromechanics V (2013)">
        <title>Genomic Characterization of the Arsenic-Tolerant Actinobacterium, &lt;i&gt;Rhodococcus erythropolis&lt;/i&gt; S43.</title>
        <authorList>
            <person name="Retamal-Morales G."/>
            <person name="Mehnert M."/>
            <person name="Schwabe R."/>
            <person name="Tischler D."/>
            <person name="Schloemann M."/>
            <person name="Levican G.J."/>
        </authorList>
    </citation>
    <scope>NUCLEOTIDE SEQUENCE [LARGE SCALE GENOMIC DNA]</scope>
    <source>
        <strain evidence="7 8">S43</strain>
    </source>
</reference>
<dbReference type="InterPro" id="IPR014001">
    <property type="entry name" value="Helicase_ATP-bd"/>
</dbReference>
<dbReference type="CDD" id="cd17921">
    <property type="entry name" value="DEXHc_Ski2"/>
    <property type="match status" value="1"/>
</dbReference>
<evidence type="ECO:0000313" key="8">
    <source>
        <dbReference type="Proteomes" id="UP000325576"/>
    </source>
</evidence>
<feature type="domain" description="Helicase ATP-binding" evidence="5">
    <location>
        <begin position="335"/>
        <end position="495"/>
    </location>
</feature>
<dbReference type="Gene3D" id="3.40.50.300">
    <property type="entry name" value="P-loop containing nucleotide triphosphate hydrolases"/>
    <property type="match status" value="2"/>
</dbReference>
<comment type="caution">
    <text evidence="7">The sequence shown here is derived from an EMBL/GenBank/DDBJ whole genome shotgun (WGS) entry which is preliminary data.</text>
</comment>
<evidence type="ECO:0000256" key="3">
    <source>
        <dbReference type="ARBA" id="ARBA00022806"/>
    </source>
</evidence>
<evidence type="ECO:0000256" key="2">
    <source>
        <dbReference type="ARBA" id="ARBA00022801"/>
    </source>
</evidence>
<dbReference type="InterPro" id="IPR027417">
    <property type="entry name" value="P-loop_NTPase"/>
</dbReference>
<evidence type="ECO:0000256" key="4">
    <source>
        <dbReference type="ARBA" id="ARBA00022840"/>
    </source>
</evidence>
<dbReference type="PANTHER" id="PTHR47961">
    <property type="entry name" value="DNA POLYMERASE THETA, PUTATIVE (AFU_ORTHOLOGUE AFUA_1G05260)-RELATED"/>
    <property type="match status" value="1"/>
</dbReference>
<dbReference type="InterPro" id="IPR011545">
    <property type="entry name" value="DEAD/DEAH_box_helicase_dom"/>
</dbReference>
<dbReference type="PROSITE" id="PS51192">
    <property type="entry name" value="HELICASE_ATP_BIND_1"/>
    <property type="match status" value="1"/>
</dbReference>
<feature type="domain" description="Helicase C-terminal" evidence="6">
    <location>
        <begin position="572"/>
        <end position="766"/>
    </location>
</feature>
<dbReference type="GO" id="GO:0005524">
    <property type="term" value="F:ATP binding"/>
    <property type="evidence" value="ECO:0007669"/>
    <property type="project" value="UniProtKB-KW"/>
</dbReference>
<name>A0A5N5E834_RHOER</name>
<proteinExistence type="predicted"/>
<keyword evidence="2" id="KW-0378">Hydrolase</keyword>
<keyword evidence="4" id="KW-0067">ATP-binding</keyword>
<evidence type="ECO:0000256" key="1">
    <source>
        <dbReference type="ARBA" id="ARBA00022741"/>
    </source>
</evidence>
<evidence type="ECO:0000259" key="5">
    <source>
        <dbReference type="PROSITE" id="PS51192"/>
    </source>
</evidence>
<sequence length="1196" mass="131503">MARELQELVASLRSALESQQDVLAQGQAQSSIRREGILPADSPPFSRYLDNDLLNNSYAIINTSLGLLDSPLDEIEDPQARRQLVQDGFNQASHALEAATRNAAPSEDLAFHRLMAGAASHLGGFAARAFSLVDASIQSGRMTPMEATLADLILRKPMQIEERTRLLKTSASFTDEALLQALQGSPADTDALSADPTQPVGAKIENAVSEVGPIVALLSEHYMSAVSSAIFAIAHGQGQLLRAAIADLESGEQAASDINAPGPWWVYRLTRRLIGDLQENSIRKNIPVTRPPAATADTEADERDWEQLRETLVASLFARKRSEIDLWPSQLHVVDQIFSGTNDFVISLPTSAGKTRIAELSILACLAQGRRAVYITPLRALSAQTERILEGTFTPLGVRVSSLYGSMGTSDIDEDALQMSDIVIATPEKLDFALRSDPSVLNDVGVVILDEGHMIGPNEREVRYEAQVQRLLRRDDADSRRIVCLSAVFPSGDDLHDFVAWITDDDPTGLHQEEWRPTQQKFGIVRWQRDHASLEMTLSRGQSAFIPRYVEAKPPVVGRRRKKAFPAVHRELVIATAWRLVEEGQSVLIFCPQRRGVTPYAEHIVKLHQQGLIGTILAPGADLADARAVGTEWFGADHPILKCLELGVAIHHGTLPGPFRNEIEQLLHNGAIKVTVASPTLAQGLNLSASAVLFHGLSNGQDLLTGAQFSNVIGRAGRAYVDTEGLVLYPHFPSDIRKDANRLKEWAQLTTGEAGKDLRSGLISVGVKLIKRVIDAAGTGRVESFLDYVTGGPDWAFPEREHESAQATQIARESWQSNLVLLDTSILSTMGDDEADPDQVTQLLLDVLRNSLWERQLLRVEQNVVIALRAVVTGRAQYIWNNSTPSQRRGWYLAGLGERDGAALAAVAPDIVAMIIDAEAAIAADESSVAVDLLTRIAELLFTVDTFTPATKELAPETSVKWRSVLAHWLSGRPLEELSGNRDDIVRFIESDLAYRLVWGMEAARVYEKAQFNPFTALLAGTATAAVETGTLNPQAAIIIRSGFDYRSAAIKAVESVESTFNSSTGMRSWIQDLPPSLMTDPAWPTTESRRAWLQFVTHTRTSRTLPWEYRTYEVEDVQWDEGLPDPEAPLRVTDLSPGVVELWSTGFTYLGEARVEINPDRKGALYARRNAHDTSIKLHYRGPNDLLLDMLHQNQ</sequence>
<dbReference type="PANTHER" id="PTHR47961:SF6">
    <property type="entry name" value="DNA-DIRECTED DNA POLYMERASE"/>
    <property type="match status" value="1"/>
</dbReference>
<dbReference type="InterPro" id="IPR001650">
    <property type="entry name" value="Helicase_C-like"/>
</dbReference>
<dbReference type="SMART" id="SM00487">
    <property type="entry name" value="DEXDc"/>
    <property type="match status" value="1"/>
</dbReference>
<dbReference type="GO" id="GO:0016787">
    <property type="term" value="F:hydrolase activity"/>
    <property type="evidence" value="ECO:0007669"/>
    <property type="project" value="UniProtKB-KW"/>
</dbReference>
<dbReference type="AlphaFoldDB" id="A0A5N5E834"/>
<dbReference type="GO" id="GO:0003676">
    <property type="term" value="F:nucleic acid binding"/>
    <property type="evidence" value="ECO:0007669"/>
    <property type="project" value="InterPro"/>
</dbReference>
<dbReference type="GO" id="GO:0004386">
    <property type="term" value="F:helicase activity"/>
    <property type="evidence" value="ECO:0007669"/>
    <property type="project" value="UniProtKB-KW"/>
</dbReference>
<accession>A0A5N5E834</accession>
<evidence type="ECO:0000259" key="6">
    <source>
        <dbReference type="PROSITE" id="PS51194"/>
    </source>
</evidence>